<proteinExistence type="predicted"/>
<protein>
    <submittedName>
        <fullName evidence="2">Uncharacterized protein</fullName>
    </submittedName>
</protein>
<feature type="compositionally biased region" description="Basic residues" evidence="1">
    <location>
        <begin position="87"/>
        <end position="97"/>
    </location>
</feature>
<dbReference type="EMBL" id="LPHD01000049">
    <property type="protein sequence ID" value="KWA84262.1"/>
    <property type="molecule type" value="Genomic_DNA"/>
</dbReference>
<accession>A0A106QDK9</accession>
<comment type="caution">
    <text evidence="2">The sequence shown here is derived from an EMBL/GenBank/DDBJ whole genome shotgun (WGS) entry which is preliminary data.</text>
</comment>
<gene>
    <name evidence="2" type="ORF">WL29_23165</name>
</gene>
<feature type="region of interest" description="Disordered" evidence="1">
    <location>
        <begin position="63"/>
        <end position="97"/>
    </location>
</feature>
<dbReference type="Proteomes" id="UP000060630">
    <property type="component" value="Unassembled WGS sequence"/>
</dbReference>
<dbReference type="AlphaFoldDB" id="A0A106QDK9"/>
<reference evidence="2 3" key="1">
    <citation type="submission" date="2015-11" db="EMBL/GenBank/DDBJ databases">
        <title>Expanding the genomic diversity of Burkholderia species for the development of highly accurate diagnostics.</title>
        <authorList>
            <person name="Sahl J."/>
            <person name="Keim P."/>
            <person name="Wagner D."/>
        </authorList>
    </citation>
    <scope>NUCLEOTIDE SEQUENCE [LARGE SCALE GENOMIC DNA]</scope>
    <source>
        <strain evidence="2 3">MSMB2087WGS</strain>
    </source>
</reference>
<evidence type="ECO:0000313" key="2">
    <source>
        <dbReference type="EMBL" id="KWA84262.1"/>
    </source>
</evidence>
<sequence>MAEPPRILIVGADPSLAAVLAEKLAGQATVEVVEALSELSADGGAQPVLLDFSELPEVPAAHALQTPLPPSNDLERLLPPPGYGPPHRGKKGKLLRW</sequence>
<evidence type="ECO:0000313" key="3">
    <source>
        <dbReference type="Proteomes" id="UP000060630"/>
    </source>
</evidence>
<name>A0A106QDK9_9BURK</name>
<organism evidence="2 3">
    <name type="scientific">Burkholderia ubonensis</name>
    <dbReference type="NCBI Taxonomy" id="101571"/>
    <lineage>
        <taxon>Bacteria</taxon>
        <taxon>Pseudomonadati</taxon>
        <taxon>Pseudomonadota</taxon>
        <taxon>Betaproteobacteria</taxon>
        <taxon>Burkholderiales</taxon>
        <taxon>Burkholderiaceae</taxon>
        <taxon>Burkholderia</taxon>
        <taxon>Burkholderia cepacia complex</taxon>
    </lineage>
</organism>
<evidence type="ECO:0000256" key="1">
    <source>
        <dbReference type="SAM" id="MobiDB-lite"/>
    </source>
</evidence>